<dbReference type="EMBL" id="BK014884">
    <property type="protein sequence ID" value="DAD80553.1"/>
    <property type="molecule type" value="Genomic_DNA"/>
</dbReference>
<name>A0A8S5MDY2_9CAUD</name>
<sequence length="311" mass="34717">MRFLLFLLEKGKQFMLGLVGFIKKNLELQGKLPDKWKDGISYYDISKLTLSMLNGEEQFPTGTFKANKGSDIVITENDHVMLAQQPSNAGTDYLSLNTYAESIQGTTGFADMINKNSANSATTFTATGSVYIEFDIKEDSPLRKDGDFKYIIFGPKLNGCGSSAGNVIGTITYVNETTEELRATMDYYISSNGNLFPDGMQITTASDKGIKHIKLEITNIKQAGKIEYGSWIRAYAKTYTTPLYLTSQTFDFGDEVSTQIQVTTDLYESEENPYTGVVNLGTGIWTSEIRVNEYNHKKDVHINLTEFNPNK</sequence>
<proteinExistence type="predicted"/>
<evidence type="ECO:0000313" key="1">
    <source>
        <dbReference type="EMBL" id="DAD80553.1"/>
    </source>
</evidence>
<accession>A0A8S5MDY2</accession>
<organism evidence="1">
    <name type="scientific">Siphoviridae sp. ctYh54</name>
    <dbReference type="NCBI Taxonomy" id="2826379"/>
    <lineage>
        <taxon>Viruses</taxon>
        <taxon>Duplodnaviria</taxon>
        <taxon>Heunggongvirae</taxon>
        <taxon>Uroviricota</taxon>
        <taxon>Caudoviricetes</taxon>
    </lineage>
</organism>
<reference evidence="1" key="1">
    <citation type="journal article" date="2021" name="Proc. Natl. Acad. Sci. U.S.A.">
        <title>A Catalog of Tens of Thousands of Viruses from Human Metagenomes Reveals Hidden Associations with Chronic Diseases.</title>
        <authorList>
            <person name="Tisza M.J."/>
            <person name="Buck C.B."/>
        </authorList>
    </citation>
    <scope>NUCLEOTIDE SEQUENCE</scope>
    <source>
        <strain evidence="1">CtYh54</strain>
    </source>
</reference>
<protein>
    <submittedName>
        <fullName evidence="1">Uncharacterized protein</fullName>
    </submittedName>
</protein>